<evidence type="ECO:0000313" key="10">
    <source>
        <dbReference type="EMBL" id="MDF0594057.1"/>
    </source>
</evidence>
<gene>
    <name evidence="10" type="ORF">P0O24_10745</name>
</gene>
<feature type="transmembrane region" description="Helical" evidence="8">
    <location>
        <begin position="250"/>
        <end position="270"/>
    </location>
</feature>
<evidence type="ECO:0000313" key="11">
    <source>
        <dbReference type="Proteomes" id="UP001215956"/>
    </source>
</evidence>
<evidence type="ECO:0000256" key="4">
    <source>
        <dbReference type="ARBA" id="ARBA00022723"/>
    </source>
</evidence>
<keyword evidence="11" id="KW-1185">Reference proteome</keyword>
<comment type="similarity">
    <text evidence="2">Belongs to the cation transport ATPase (P-type) (TC 3.A.3) family. Type IB subfamily.</text>
</comment>
<dbReference type="EMBL" id="JARFPL010000042">
    <property type="protein sequence ID" value="MDF0594057.1"/>
    <property type="molecule type" value="Genomic_DNA"/>
</dbReference>
<keyword evidence="6 8" id="KW-1133">Transmembrane helix</keyword>
<dbReference type="Pfam" id="PF00702">
    <property type="entry name" value="Hydrolase"/>
    <property type="match status" value="1"/>
</dbReference>
<evidence type="ECO:0000256" key="8">
    <source>
        <dbReference type="SAM" id="Phobius"/>
    </source>
</evidence>
<dbReference type="InterPro" id="IPR023299">
    <property type="entry name" value="ATPase_P-typ_cyto_dom_N"/>
</dbReference>
<dbReference type="InterPro" id="IPR008250">
    <property type="entry name" value="ATPase_P-typ_transduc_dom_A_sf"/>
</dbReference>
<dbReference type="Proteomes" id="UP001215956">
    <property type="component" value="Unassembled WGS sequence"/>
</dbReference>
<dbReference type="InterPro" id="IPR059000">
    <property type="entry name" value="ATPase_P-type_domA"/>
</dbReference>
<evidence type="ECO:0000259" key="9">
    <source>
        <dbReference type="Pfam" id="PF00122"/>
    </source>
</evidence>
<evidence type="ECO:0000256" key="3">
    <source>
        <dbReference type="ARBA" id="ARBA00022692"/>
    </source>
</evidence>
<keyword evidence="5" id="KW-1278">Translocase</keyword>
<dbReference type="InterPro" id="IPR051014">
    <property type="entry name" value="Cation_Transport_ATPase_IB"/>
</dbReference>
<dbReference type="PANTHER" id="PTHR48085">
    <property type="entry name" value="CADMIUM/ZINC-TRANSPORTING ATPASE HMA2-RELATED"/>
    <property type="match status" value="1"/>
</dbReference>
<dbReference type="SUPFAM" id="SSF56784">
    <property type="entry name" value="HAD-like"/>
    <property type="match status" value="1"/>
</dbReference>
<dbReference type="PRINTS" id="PR00941">
    <property type="entry name" value="CDATPASE"/>
</dbReference>
<evidence type="ECO:0000256" key="2">
    <source>
        <dbReference type="ARBA" id="ARBA00006024"/>
    </source>
</evidence>
<dbReference type="SUPFAM" id="SSF81665">
    <property type="entry name" value="Calcium ATPase, transmembrane domain M"/>
    <property type="match status" value="1"/>
</dbReference>
<dbReference type="RefSeq" id="WP_316969755.1">
    <property type="nucleotide sequence ID" value="NZ_JARFPL010000042.1"/>
</dbReference>
<dbReference type="InterPro" id="IPR023298">
    <property type="entry name" value="ATPase_P-typ_TM_dom_sf"/>
</dbReference>
<dbReference type="Gene3D" id="3.40.50.1000">
    <property type="entry name" value="HAD superfamily/HAD-like"/>
    <property type="match status" value="1"/>
</dbReference>
<dbReference type="InterPro" id="IPR018303">
    <property type="entry name" value="ATPase_P-typ_P_site"/>
</dbReference>
<evidence type="ECO:0000256" key="6">
    <source>
        <dbReference type="ARBA" id="ARBA00022989"/>
    </source>
</evidence>
<dbReference type="PANTHER" id="PTHR48085:SF5">
    <property type="entry name" value="CADMIUM_ZINC-TRANSPORTING ATPASE HMA4-RELATED"/>
    <property type="match status" value="1"/>
</dbReference>
<feature type="domain" description="P-type ATPase A" evidence="9">
    <location>
        <begin position="127"/>
        <end position="227"/>
    </location>
</feature>
<dbReference type="PROSITE" id="PS00154">
    <property type="entry name" value="ATPASE_E1_E2"/>
    <property type="match status" value="1"/>
</dbReference>
<feature type="transmembrane region" description="Helical" evidence="8">
    <location>
        <begin position="276"/>
        <end position="301"/>
    </location>
</feature>
<dbReference type="NCBIfam" id="TIGR01525">
    <property type="entry name" value="ATPase-IB_hvy"/>
    <property type="match status" value="1"/>
</dbReference>
<feature type="transmembrane region" description="Helical" evidence="8">
    <location>
        <begin position="81"/>
        <end position="106"/>
    </location>
</feature>
<dbReference type="SFLD" id="SFLDS00003">
    <property type="entry name" value="Haloacid_Dehalogenase"/>
    <property type="match status" value="1"/>
</dbReference>
<protein>
    <submittedName>
        <fullName evidence="10">Cation-translocating P-type ATPase</fullName>
    </submittedName>
</protein>
<feature type="transmembrane region" description="Helical" evidence="8">
    <location>
        <begin position="584"/>
        <end position="611"/>
    </location>
</feature>
<sequence length="629" mass="66130">MVEDEEIFEGRWYQYPRMQTALLSGLLSASAYGLESLGAISQDVRIFIFATAILVGGYSWAREGIEELLFERKVGIEILMMAAALGAAVLGIWEEAAFLVFLYSAAESLEEYTYARTRSSIRALLDLAPKTARVRVGGTERIMPAADIKRGDLFLVRPGESIPTDGLVVAGRSSIDEAPVTGESLPVDKSEGMLVFAGTINLEGAIEVEATTSFEENTLSKIIHLVEEAQEVKGRSQLFIEKFGDRYSPLVLAGAVLLILASLLLEGGFYEWSERAVVLLVAAAPCALVISTPIAIAAGIGRAGKSGILVKGGVHLENLGKIRVVALDKTGTLTRGRPEVTDLIPFRGDGASLLARAYSLERLSDHPVARAITERAISEKVEAGDVENFTCLIGTGVSGDVDVETVYAGKPELFEGLGVRISDPTLVDRLRAEGKTAVLVGTAGGLDGIIGVRDEIRAGAKEAVASLHGLGLKVVMLTGDSEAAARAISAELGIDDFRAGLLPEEKSRAVAALEEEFGPVAMVGDGINDGPALAQATVGIAMGAAGTDAAIEVADIALMADDLAMVPHALEIGKRARRISFQNIAFSLLVLGLLVPSALLGGLSVAGAVFFHESSEILAVLNGLRAARG</sequence>
<dbReference type="PRINTS" id="PR00119">
    <property type="entry name" value="CATATPASE"/>
</dbReference>
<dbReference type="NCBIfam" id="TIGR01494">
    <property type="entry name" value="ATPase_P-type"/>
    <property type="match status" value="1"/>
</dbReference>
<proteinExistence type="inferred from homology"/>
<dbReference type="InterPro" id="IPR036412">
    <property type="entry name" value="HAD-like_sf"/>
</dbReference>
<feature type="transmembrane region" description="Helical" evidence="8">
    <location>
        <begin position="44"/>
        <end position="61"/>
    </location>
</feature>
<feature type="transmembrane region" description="Helical" evidence="8">
    <location>
        <begin position="20"/>
        <end position="37"/>
    </location>
</feature>
<comment type="caution">
    <text evidence="10">The sequence shown here is derived from an EMBL/GenBank/DDBJ whole genome shotgun (WGS) entry which is preliminary data.</text>
</comment>
<dbReference type="InterPro" id="IPR044492">
    <property type="entry name" value="P_typ_ATPase_HD_dom"/>
</dbReference>
<keyword evidence="4" id="KW-0479">Metal-binding</keyword>
<organism evidence="10 11">
    <name type="scientific">Candidatus Methanocrinis alkalitolerans</name>
    <dbReference type="NCBI Taxonomy" id="3033395"/>
    <lineage>
        <taxon>Archaea</taxon>
        <taxon>Methanobacteriati</taxon>
        <taxon>Methanobacteriota</taxon>
        <taxon>Stenosarchaea group</taxon>
        <taxon>Methanomicrobia</taxon>
        <taxon>Methanotrichales</taxon>
        <taxon>Methanotrichaceae</taxon>
        <taxon>Methanocrinis</taxon>
    </lineage>
</organism>
<comment type="subcellular location">
    <subcellularLocation>
        <location evidence="1">Membrane</location>
    </subcellularLocation>
</comment>
<reference evidence="10 11" key="1">
    <citation type="submission" date="2023-03" db="EMBL/GenBank/DDBJ databases">
        <title>Whole genome sequencing of Methanotrichaceae archaeon M04Ac.</title>
        <authorList>
            <person name="Khomyakova M.A."/>
            <person name="Merkel A.Y."/>
            <person name="Slobodkin A.I."/>
        </authorList>
    </citation>
    <scope>NUCLEOTIDE SEQUENCE [LARGE SCALE GENOMIC DNA]</scope>
    <source>
        <strain evidence="10 11">M04Ac</strain>
    </source>
</reference>
<evidence type="ECO:0000256" key="1">
    <source>
        <dbReference type="ARBA" id="ARBA00004370"/>
    </source>
</evidence>
<dbReference type="InterPro" id="IPR001757">
    <property type="entry name" value="P_typ_ATPase"/>
</dbReference>
<dbReference type="InterPro" id="IPR027256">
    <property type="entry name" value="P-typ_ATPase_IB"/>
</dbReference>
<dbReference type="Gene3D" id="2.70.150.10">
    <property type="entry name" value="Calcium-transporting ATPase, cytoplasmic transduction domain A"/>
    <property type="match status" value="1"/>
</dbReference>
<dbReference type="InterPro" id="IPR023214">
    <property type="entry name" value="HAD_sf"/>
</dbReference>
<dbReference type="SUPFAM" id="SSF81653">
    <property type="entry name" value="Calcium ATPase, transduction domain A"/>
    <property type="match status" value="1"/>
</dbReference>
<dbReference type="SFLD" id="SFLDF00027">
    <property type="entry name" value="p-type_atpase"/>
    <property type="match status" value="1"/>
</dbReference>
<evidence type="ECO:0000256" key="7">
    <source>
        <dbReference type="ARBA" id="ARBA00023136"/>
    </source>
</evidence>
<dbReference type="Pfam" id="PF00122">
    <property type="entry name" value="E1-E2_ATPase"/>
    <property type="match status" value="1"/>
</dbReference>
<dbReference type="Gene3D" id="3.40.1110.10">
    <property type="entry name" value="Calcium-transporting ATPase, cytoplasmic domain N"/>
    <property type="match status" value="1"/>
</dbReference>
<dbReference type="SFLD" id="SFLDG00002">
    <property type="entry name" value="C1.7:_P-type_atpase_like"/>
    <property type="match status" value="1"/>
</dbReference>
<keyword evidence="7 8" id="KW-0472">Membrane</keyword>
<evidence type="ECO:0000256" key="5">
    <source>
        <dbReference type="ARBA" id="ARBA00022967"/>
    </source>
</evidence>
<name>A0ABT5XHT5_9EURY</name>
<keyword evidence="3 8" id="KW-0812">Transmembrane</keyword>
<accession>A0ABT5XHT5</accession>